<sequence length="187" mass="22519">MEEEYVLKWARKKALIVNTYLIITRYLSKRRFDRRPYVTLVCKRGERRKKKVRLDDDDEDEEEEVLVKRRGPHGMKKCNCPFQLKKEKSTTENNWKLYISDGRHNHKICVYLHAHAQVARLMDDQLKLTEEFCRCQVAHRNIMMVSLLERNMDCTVSKQTIYNAQAKMKKKRMEGRNMVEEVIHRCN</sequence>
<keyword evidence="2" id="KW-1185">Reference proteome</keyword>
<dbReference type="EMBL" id="CM044706">
    <property type="protein sequence ID" value="KAI5658140.1"/>
    <property type="molecule type" value="Genomic_DNA"/>
</dbReference>
<evidence type="ECO:0000313" key="2">
    <source>
        <dbReference type="Proteomes" id="UP001060085"/>
    </source>
</evidence>
<gene>
    <name evidence="1" type="ORF">M9H77_26933</name>
</gene>
<evidence type="ECO:0000313" key="1">
    <source>
        <dbReference type="EMBL" id="KAI5658140.1"/>
    </source>
</evidence>
<reference evidence="2" key="1">
    <citation type="journal article" date="2023" name="Nat. Plants">
        <title>Single-cell RNA sequencing provides a high-resolution roadmap for understanding the multicellular compartmentation of specialized metabolism.</title>
        <authorList>
            <person name="Sun S."/>
            <person name="Shen X."/>
            <person name="Li Y."/>
            <person name="Li Y."/>
            <person name="Wang S."/>
            <person name="Li R."/>
            <person name="Zhang H."/>
            <person name="Shen G."/>
            <person name="Guo B."/>
            <person name="Wei J."/>
            <person name="Xu J."/>
            <person name="St-Pierre B."/>
            <person name="Chen S."/>
            <person name="Sun C."/>
        </authorList>
    </citation>
    <scope>NUCLEOTIDE SEQUENCE [LARGE SCALE GENOMIC DNA]</scope>
</reference>
<organism evidence="1 2">
    <name type="scientific">Catharanthus roseus</name>
    <name type="common">Madagascar periwinkle</name>
    <name type="synonym">Vinca rosea</name>
    <dbReference type="NCBI Taxonomy" id="4058"/>
    <lineage>
        <taxon>Eukaryota</taxon>
        <taxon>Viridiplantae</taxon>
        <taxon>Streptophyta</taxon>
        <taxon>Embryophyta</taxon>
        <taxon>Tracheophyta</taxon>
        <taxon>Spermatophyta</taxon>
        <taxon>Magnoliopsida</taxon>
        <taxon>eudicotyledons</taxon>
        <taxon>Gunneridae</taxon>
        <taxon>Pentapetalae</taxon>
        <taxon>asterids</taxon>
        <taxon>lamiids</taxon>
        <taxon>Gentianales</taxon>
        <taxon>Apocynaceae</taxon>
        <taxon>Rauvolfioideae</taxon>
        <taxon>Vinceae</taxon>
        <taxon>Catharanthinae</taxon>
        <taxon>Catharanthus</taxon>
    </lineage>
</organism>
<proteinExistence type="predicted"/>
<name>A0ACC0ACM8_CATRO</name>
<dbReference type="Proteomes" id="UP001060085">
    <property type="component" value="Linkage Group LG06"/>
</dbReference>
<comment type="caution">
    <text evidence="1">The sequence shown here is derived from an EMBL/GenBank/DDBJ whole genome shotgun (WGS) entry which is preliminary data.</text>
</comment>
<accession>A0ACC0ACM8</accession>
<protein>
    <submittedName>
        <fullName evidence="1">Uncharacterized protein</fullName>
    </submittedName>
</protein>